<protein>
    <submittedName>
        <fullName evidence="1">Uncharacterized protein</fullName>
    </submittedName>
</protein>
<sequence length="92" mass="10368">MRSTRESELPILYRLYLKDNITLGEGRGNTLIMVLKERRKGDCGNAINSKCSEISGGSYAGRPSESESLWKKMIGEPYAGKPPVRFDEGDWR</sequence>
<proteinExistence type="predicted"/>
<name>A0A2U3QER7_9BACT</name>
<dbReference type="AlphaFoldDB" id="A0A2U3QER7"/>
<evidence type="ECO:0000313" key="1">
    <source>
        <dbReference type="EMBL" id="SPP99922.1"/>
    </source>
</evidence>
<gene>
    <name evidence="1" type="ORF">NBG4_1300003</name>
</gene>
<accession>A0A2U3QER7</accession>
<reference evidence="2" key="1">
    <citation type="submission" date="2018-03" db="EMBL/GenBank/DDBJ databases">
        <authorList>
            <person name="Zecchin S."/>
        </authorList>
    </citation>
    <scope>NUCLEOTIDE SEQUENCE [LARGE SCALE GENOMIC DNA]</scope>
</reference>
<organism evidence="1 2">
    <name type="scientific">Candidatus Sulfobium mesophilum</name>
    <dbReference type="NCBI Taxonomy" id="2016548"/>
    <lineage>
        <taxon>Bacteria</taxon>
        <taxon>Pseudomonadati</taxon>
        <taxon>Nitrospirota</taxon>
        <taxon>Nitrospiria</taxon>
        <taxon>Nitrospirales</taxon>
        <taxon>Nitrospiraceae</taxon>
        <taxon>Candidatus Sulfobium</taxon>
    </lineage>
</organism>
<dbReference type="EMBL" id="OUUY01000036">
    <property type="protein sequence ID" value="SPP99922.1"/>
    <property type="molecule type" value="Genomic_DNA"/>
</dbReference>
<dbReference type="Proteomes" id="UP000245125">
    <property type="component" value="Unassembled WGS sequence"/>
</dbReference>
<keyword evidence="2" id="KW-1185">Reference proteome</keyword>
<evidence type="ECO:0000313" key="2">
    <source>
        <dbReference type="Proteomes" id="UP000245125"/>
    </source>
</evidence>